<proteinExistence type="predicted"/>
<keyword evidence="2" id="KW-1185">Reference proteome</keyword>
<dbReference type="EMBL" id="NBNE01004585">
    <property type="protein sequence ID" value="OWZ05149.1"/>
    <property type="molecule type" value="Genomic_DNA"/>
</dbReference>
<dbReference type="AlphaFoldDB" id="A0A225VJG5"/>
<accession>A0A225VJG5</accession>
<evidence type="ECO:0000313" key="1">
    <source>
        <dbReference type="EMBL" id="OWZ05149.1"/>
    </source>
</evidence>
<comment type="caution">
    <text evidence="1">The sequence shown here is derived from an EMBL/GenBank/DDBJ whole genome shotgun (WGS) entry which is preliminary data.</text>
</comment>
<dbReference type="OrthoDB" id="129731at2759"/>
<evidence type="ECO:0000313" key="2">
    <source>
        <dbReference type="Proteomes" id="UP000198211"/>
    </source>
</evidence>
<reference evidence="2" key="1">
    <citation type="submission" date="2017-03" db="EMBL/GenBank/DDBJ databases">
        <title>Phytopthora megakarya and P. palmivora, two closely related causual agents of cacao black pod achieved similar genome size and gene model numbers by different mechanisms.</title>
        <authorList>
            <person name="Ali S."/>
            <person name="Shao J."/>
            <person name="Larry D.J."/>
            <person name="Kronmiller B."/>
            <person name="Shen D."/>
            <person name="Strem M.D."/>
            <person name="Melnick R.L."/>
            <person name="Guiltinan M.J."/>
            <person name="Tyler B.M."/>
            <person name="Meinhardt L.W."/>
            <person name="Bailey B.A."/>
        </authorList>
    </citation>
    <scope>NUCLEOTIDE SEQUENCE [LARGE SCALE GENOMIC DNA]</scope>
    <source>
        <strain evidence="2">zdho120</strain>
    </source>
</reference>
<protein>
    <submittedName>
        <fullName evidence="1">Laminin subunit alpha-2 isoform 1</fullName>
    </submittedName>
</protein>
<gene>
    <name evidence="1" type="ORF">PHMEG_00022816</name>
</gene>
<name>A0A225VJG5_9STRA</name>
<dbReference type="Proteomes" id="UP000198211">
    <property type="component" value="Unassembled WGS sequence"/>
</dbReference>
<organism evidence="1 2">
    <name type="scientific">Phytophthora megakarya</name>
    <dbReference type="NCBI Taxonomy" id="4795"/>
    <lineage>
        <taxon>Eukaryota</taxon>
        <taxon>Sar</taxon>
        <taxon>Stramenopiles</taxon>
        <taxon>Oomycota</taxon>
        <taxon>Peronosporomycetes</taxon>
        <taxon>Peronosporales</taxon>
        <taxon>Peronosporaceae</taxon>
        <taxon>Phytophthora</taxon>
    </lineage>
</organism>
<sequence>MSSSQKWKWVERYVAARNKTTGRIDYKELSTKTEFIIFKGHHEEKRRTDELKELKLAYEEDCARKRIERECKDLTSFSPGVMVELVLDGVRGQSEETRGLVRNLFQEDTELKAASLQLACTRYHFSSSPSQSQVQDTAAQMPVDKSEKGDLTEDYEELKSSLNQAIAVHMEKTTQKMNHQMHYEKKLKEMTEFNNELEKYLAEREDNVDVYLTPELKRASRELEREIIISNGLKKNLYSIRDELVSKDKEVKDLIARTYTLKQNYDGLLKNHHNLQSEK</sequence>